<organism evidence="10 11">
    <name type="scientific">Aliiglaciecola litoralis</name>
    <dbReference type="NCBI Taxonomy" id="582857"/>
    <lineage>
        <taxon>Bacteria</taxon>
        <taxon>Pseudomonadati</taxon>
        <taxon>Pseudomonadota</taxon>
        <taxon>Gammaproteobacteria</taxon>
        <taxon>Alteromonadales</taxon>
        <taxon>Alteromonadaceae</taxon>
        <taxon>Aliiglaciecola</taxon>
    </lineage>
</organism>
<keyword evidence="6" id="KW-0472">Membrane</keyword>
<evidence type="ECO:0000256" key="5">
    <source>
        <dbReference type="ARBA" id="ARBA00022729"/>
    </source>
</evidence>
<evidence type="ECO:0000256" key="7">
    <source>
        <dbReference type="ARBA" id="ARBA00023139"/>
    </source>
</evidence>
<feature type="chain" id="PRO_5045862456" description="Curli production assembly/transport component CsgG" evidence="9">
    <location>
        <begin position="27"/>
        <end position="315"/>
    </location>
</feature>
<evidence type="ECO:0000256" key="4">
    <source>
        <dbReference type="ARBA" id="ARBA00022475"/>
    </source>
</evidence>
<feature type="signal peptide" evidence="9">
    <location>
        <begin position="1"/>
        <end position="26"/>
    </location>
</feature>
<dbReference type="SUPFAM" id="SSF52964">
    <property type="entry name" value="TolB, N-terminal domain"/>
    <property type="match status" value="1"/>
</dbReference>
<evidence type="ECO:0000313" key="11">
    <source>
        <dbReference type="Proteomes" id="UP001500359"/>
    </source>
</evidence>
<comment type="similarity">
    <text evidence="2">Belongs to the CsgG family.</text>
</comment>
<evidence type="ECO:0000313" key="10">
    <source>
        <dbReference type="EMBL" id="GAA0859720.1"/>
    </source>
</evidence>
<accession>A0ABN1LT22</accession>
<evidence type="ECO:0000256" key="2">
    <source>
        <dbReference type="ARBA" id="ARBA00008899"/>
    </source>
</evidence>
<comment type="function">
    <text evidence="1">May be involved in the biogenesis of curli organelles.</text>
</comment>
<dbReference type="Proteomes" id="UP001500359">
    <property type="component" value="Unassembled WGS sequence"/>
</dbReference>
<gene>
    <name evidence="10" type="ORF">GCM10009114_34260</name>
</gene>
<evidence type="ECO:0000256" key="1">
    <source>
        <dbReference type="ARBA" id="ARBA00003989"/>
    </source>
</evidence>
<protein>
    <recommendedName>
        <fullName evidence="3">Curli production assembly/transport component CsgG</fullName>
    </recommendedName>
</protein>
<dbReference type="Pfam" id="PF03783">
    <property type="entry name" value="CsgG"/>
    <property type="match status" value="1"/>
</dbReference>
<dbReference type="InterPro" id="IPR005534">
    <property type="entry name" value="Curli_assmbl/transp-comp_CsgG"/>
</dbReference>
<evidence type="ECO:0000256" key="6">
    <source>
        <dbReference type="ARBA" id="ARBA00023136"/>
    </source>
</evidence>
<dbReference type="Gene3D" id="3.40.50.10610">
    <property type="entry name" value="ABC-type transport auxiliary lipoprotein component"/>
    <property type="match status" value="1"/>
</dbReference>
<evidence type="ECO:0000256" key="8">
    <source>
        <dbReference type="ARBA" id="ARBA00023288"/>
    </source>
</evidence>
<keyword evidence="7" id="KW-0564">Palmitate</keyword>
<keyword evidence="5 9" id="KW-0732">Signal</keyword>
<dbReference type="EMBL" id="BAAAFD010000013">
    <property type="protein sequence ID" value="GAA0859720.1"/>
    <property type="molecule type" value="Genomic_DNA"/>
</dbReference>
<evidence type="ECO:0000256" key="9">
    <source>
        <dbReference type="SAM" id="SignalP"/>
    </source>
</evidence>
<keyword evidence="4" id="KW-1003">Cell membrane</keyword>
<reference evidence="10 11" key="1">
    <citation type="journal article" date="2019" name="Int. J. Syst. Evol. Microbiol.">
        <title>The Global Catalogue of Microorganisms (GCM) 10K type strain sequencing project: providing services to taxonomists for standard genome sequencing and annotation.</title>
        <authorList>
            <consortium name="The Broad Institute Genomics Platform"/>
            <consortium name="The Broad Institute Genome Sequencing Center for Infectious Disease"/>
            <person name="Wu L."/>
            <person name="Ma J."/>
        </authorList>
    </citation>
    <scope>NUCLEOTIDE SEQUENCE [LARGE SCALE GENOMIC DNA]</scope>
    <source>
        <strain evidence="10 11">JCM 15896</strain>
    </source>
</reference>
<dbReference type="PROSITE" id="PS51257">
    <property type="entry name" value="PROKAR_LIPOPROTEIN"/>
    <property type="match status" value="1"/>
</dbReference>
<dbReference type="RefSeq" id="WP_343862205.1">
    <property type="nucleotide sequence ID" value="NZ_BAAAFD010000013.1"/>
</dbReference>
<evidence type="ECO:0000256" key="3">
    <source>
        <dbReference type="ARBA" id="ARBA00014028"/>
    </source>
</evidence>
<sequence>MKRMLILTSLSSVILLSACTSSTKQAVNKVESNQPQISQTIQQEQEKQLKRKVAIARFSDETKNSSSIFVDKNYDQIGKQASDILSSRLTESGKFLLLERDDLDKINTEQTLSGKSSSVVGADYLIVGSVSEFGRKTVSETGIFSRNKIQIASATVNIRLINTTTSEVIFSQEASGEARTEANTVLGVGERAAFDSTLNDKAISAAISKLISNLMENLLDAPWKAYLVGEQDGFYIMTGGASQGIEAGDEFAVFAKGKIIKNPQTGLNIELPGKHLTKATVVQTMGTGSNEISLVSLDKPIGEISLEDLVVKESK</sequence>
<dbReference type="PANTHER" id="PTHR41164">
    <property type="entry name" value="CURLI PRODUCTION ASSEMBLY/TRANSPORT COMPONENT CSGG"/>
    <property type="match status" value="1"/>
</dbReference>
<keyword evidence="11" id="KW-1185">Reference proteome</keyword>
<proteinExistence type="inferred from homology"/>
<dbReference type="PANTHER" id="PTHR41164:SF1">
    <property type="entry name" value="CURLI PRODUCTION ASSEMBLY_TRANSPORT COMPONENT CSGG"/>
    <property type="match status" value="1"/>
</dbReference>
<name>A0ABN1LT22_9ALTE</name>
<comment type="caution">
    <text evidence="10">The sequence shown here is derived from an EMBL/GenBank/DDBJ whole genome shotgun (WGS) entry which is preliminary data.</text>
</comment>
<keyword evidence="8" id="KW-0449">Lipoprotein</keyword>